<gene>
    <name evidence="1" type="ORF">BDV30DRAFT_251860</name>
</gene>
<protein>
    <submittedName>
        <fullName evidence="1">Uncharacterized protein</fullName>
    </submittedName>
</protein>
<evidence type="ECO:0000313" key="1">
    <source>
        <dbReference type="EMBL" id="KAB8268830.1"/>
    </source>
</evidence>
<accession>A0A5N6ISE6</accession>
<name>A0A5N6ISE6_9EURO</name>
<evidence type="ECO:0000313" key="2">
    <source>
        <dbReference type="Proteomes" id="UP000326289"/>
    </source>
</evidence>
<dbReference type="Proteomes" id="UP000326289">
    <property type="component" value="Unassembled WGS sequence"/>
</dbReference>
<dbReference type="AlphaFoldDB" id="A0A5N6ISE6"/>
<organism evidence="1 2">
    <name type="scientific">Aspergillus minisclerotigenes</name>
    <dbReference type="NCBI Taxonomy" id="656917"/>
    <lineage>
        <taxon>Eukaryota</taxon>
        <taxon>Fungi</taxon>
        <taxon>Dikarya</taxon>
        <taxon>Ascomycota</taxon>
        <taxon>Pezizomycotina</taxon>
        <taxon>Eurotiomycetes</taxon>
        <taxon>Eurotiomycetidae</taxon>
        <taxon>Eurotiales</taxon>
        <taxon>Aspergillaceae</taxon>
        <taxon>Aspergillus</taxon>
        <taxon>Aspergillus subgen. Circumdati</taxon>
    </lineage>
</organism>
<keyword evidence="2" id="KW-1185">Reference proteome</keyword>
<dbReference type="EMBL" id="ML732859">
    <property type="protein sequence ID" value="KAB8268830.1"/>
    <property type="molecule type" value="Genomic_DNA"/>
</dbReference>
<sequence>MELAARRRTITTGGHPCAVGLCLNAGRHDFQHRHLLRRTGWHRCGRTHYGEIYSAITGLAGRIMPRWMMTCPLGLIILPSFQCSNQLSPKYVCIKSLMCQPRNTEKSNANTTLVIMNRPKPYPCTIQTQ</sequence>
<reference evidence="1 2" key="1">
    <citation type="submission" date="2019-04" db="EMBL/GenBank/DDBJ databases">
        <title>Fungal friends and foes A comparative genomics study of 23 Aspergillus species from section Flavi.</title>
        <authorList>
            <consortium name="DOE Joint Genome Institute"/>
            <person name="Kjaerbolling I."/>
            <person name="Vesth T.C."/>
            <person name="Frisvad J.C."/>
            <person name="Nybo J.L."/>
            <person name="Theobald S."/>
            <person name="Kildgaard S."/>
            <person name="Petersen T.I."/>
            <person name="Kuo A."/>
            <person name="Sato A."/>
            <person name="Lyhne E.K."/>
            <person name="Kogle M.E."/>
            <person name="Wiebenga A."/>
            <person name="Kun R.S."/>
            <person name="Lubbers R.J."/>
            <person name="Makela M.R."/>
            <person name="Barry K."/>
            <person name="Chovatia M."/>
            <person name="Clum A."/>
            <person name="Daum C."/>
            <person name="Haridas S."/>
            <person name="He G."/>
            <person name="LaButti K."/>
            <person name="Lipzen A."/>
            <person name="Mondo S."/>
            <person name="Pangilinan J."/>
            <person name="Riley R."/>
            <person name="Salamov A."/>
            <person name="Simmons B.A."/>
            <person name="Magnuson J.K."/>
            <person name="Henrissat B."/>
            <person name="Mortensen U.H."/>
            <person name="Larsen T.O."/>
            <person name="De vries R.P."/>
            <person name="Grigoriev I.V."/>
            <person name="Machida M."/>
            <person name="Baker S.E."/>
            <person name="Andersen M.R."/>
        </authorList>
    </citation>
    <scope>NUCLEOTIDE SEQUENCE [LARGE SCALE GENOMIC DNA]</scope>
    <source>
        <strain evidence="1 2">CBS 117635</strain>
    </source>
</reference>
<proteinExistence type="predicted"/>